<feature type="domain" description="Fe/B12 periplasmic-binding" evidence="6">
    <location>
        <begin position="48"/>
        <end position="321"/>
    </location>
</feature>
<evidence type="ECO:0000313" key="8">
    <source>
        <dbReference type="Proteomes" id="UP000198967"/>
    </source>
</evidence>
<evidence type="ECO:0000256" key="1">
    <source>
        <dbReference type="ARBA" id="ARBA00004196"/>
    </source>
</evidence>
<dbReference type="OrthoDB" id="1846031at2"/>
<evidence type="ECO:0000256" key="2">
    <source>
        <dbReference type="ARBA" id="ARBA00008814"/>
    </source>
</evidence>
<dbReference type="AlphaFoldDB" id="A0A1G7K5S8"/>
<evidence type="ECO:0000313" key="7">
    <source>
        <dbReference type="EMBL" id="SDF32331.1"/>
    </source>
</evidence>
<keyword evidence="8" id="KW-1185">Reference proteome</keyword>
<reference evidence="7 8" key="1">
    <citation type="submission" date="2016-10" db="EMBL/GenBank/DDBJ databases">
        <authorList>
            <person name="de Groot N.N."/>
        </authorList>
    </citation>
    <scope>NUCLEOTIDE SEQUENCE [LARGE SCALE GENOMIC DNA]</scope>
    <source>
        <strain evidence="7 8">CGMCC 4.3143</strain>
    </source>
</reference>
<dbReference type="PROSITE" id="PS50983">
    <property type="entry name" value="FE_B12_PBP"/>
    <property type="match status" value="1"/>
</dbReference>
<keyword evidence="3" id="KW-0813">Transport</keyword>
<feature type="signal peptide" evidence="5">
    <location>
        <begin position="1"/>
        <end position="21"/>
    </location>
</feature>
<gene>
    <name evidence="7" type="ORF">SAMN05216377_104246</name>
</gene>
<protein>
    <submittedName>
        <fullName evidence="7">Iron complex transport system substrate-binding protein</fullName>
    </submittedName>
</protein>
<dbReference type="SUPFAM" id="SSF53807">
    <property type="entry name" value="Helical backbone' metal receptor"/>
    <property type="match status" value="1"/>
</dbReference>
<evidence type="ECO:0000256" key="4">
    <source>
        <dbReference type="ARBA" id="ARBA00022729"/>
    </source>
</evidence>
<keyword evidence="4 5" id="KW-0732">Signal</keyword>
<feature type="chain" id="PRO_5011758356" evidence="5">
    <location>
        <begin position="22"/>
        <end position="329"/>
    </location>
</feature>
<dbReference type="PANTHER" id="PTHR30532">
    <property type="entry name" value="IRON III DICITRATE-BINDING PERIPLASMIC PROTEIN"/>
    <property type="match status" value="1"/>
</dbReference>
<dbReference type="PROSITE" id="PS51257">
    <property type="entry name" value="PROKAR_LIPOPROTEIN"/>
    <property type="match status" value="1"/>
</dbReference>
<dbReference type="GO" id="GO:0030288">
    <property type="term" value="C:outer membrane-bounded periplasmic space"/>
    <property type="evidence" value="ECO:0007669"/>
    <property type="project" value="TreeGrafter"/>
</dbReference>
<evidence type="ECO:0000256" key="5">
    <source>
        <dbReference type="SAM" id="SignalP"/>
    </source>
</evidence>
<organism evidence="7 8">
    <name type="scientific">Pseudonocardia oroxyli</name>
    <dbReference type="NCBI Taxonomy" id="366584"/>
    <lineage>
        <taxon>Bacteria</taxon>
        <taxon>Bacillati</taxon>
        <taxon>Actinomycetota</taxon>
        <taxon>Actinomycetes</taxon>
        <taxon>Pseudonocardiales</taxon>
        <taxon>Pseudonocardiaceae</taxon>
        <taxon>Pseudonocardia</taxon>
    </lineage>
</organism>
<evidence type="ECO:0000259" key="6">
    <source>
        <dbReference type="PROSITE" id="PS50983"/>
    </source>
</evidence>
<sequence length="329" mass="35045">MRTRVLILAAAALVLAACSTAAPEPAAPAQVTVEHQFGSTTVPVNPQRVVSAGYTEHDTLLALGVVPVAVTDWYGDQPYATWPWAREELGSATPEVLEMTDGPNYEKIASLQPDLIIATNAGLDRGQYERLAAIAPTVAQPKGDKAYFAPWDQQTLLIGQALGQGPQAQALVDGIKKRFADAAAAHPAFANTPAVFLQAPYYDGSAIAYQDGLSTEFLTDLGFTVPADIDAFATGDDSRQAYIPIERLDVLNSAKVLLWATEDAEARTELEAQPIYRTLAPVQGGHLVFTDATLAGALYFTSPLSLPYVLDTLVPLLDKAVAGNPETRP</sequence>
<dbReference type="RefSeq" id="WP_093079223.1">
    <property type="nucleotide sequence ID" value="NZ_FNBE01000004.1"/>
</dbReference>
<dbReference type="STRING" id="366584.SAMN05216377_104246"/>
<dbReference type="PANTHER" id="PTHR30532:SF24">
    <property type="entry name" value="FERRIC ENTEROBACTIN-BINDING PERIPLASMIC PROTEIN FEPB"/>
    <property type="match status" value="1"/>
</dbReference>
<name>A0A1G7K5S8_PSEOR</name>
<dbReference type="Gene3D" id="3.40.50.1980">
    <property type="entry name" value="Nitrogenase molybdenum iron protein domain"/>
    <property type="match status" value="2"/>
</dbReference>
<comment type="similarity">
    <text evidence="2">Belongs to the bacterial solute-binding protein 8 family.</text>
</comment>
<evidence type="ECO:0000256" key="3">
    <source>
        <dbReference type="ARBA" id="ARBA00022448"/>
    </source>
</evidence>
<dbReference type="GO" id="GO:1901678">
    <property type="term" value="P:iron coordination entity transport"/>
    <property type="evidence" value="ECO:0007669"/>
    <property type="project" value="UniProtKB-ARBA"/>
</dbReference>
<dbReference type="InterPro" id="IPR002491">
    <property type="entry name" value="ABC_transptr_periplasmic_BD"/>
</dbReference>
<accession>A0A1G7K5S8</accession>
<dbReference type="Proteomes" id="UP000198967">
    <property type="component" value="Unassembled WGS sequence"/>
</dbReference>
<comment type="subcellular location">
    <subcellularLocation>
        <location evidence="1">Cell envelope</location>
    </subcellularLocation>
</comment>
<dbReference type="Pfam" id="PF01497">
    <property type="entry name" value="Peripla_BP_2"/>
    <property type="match status" value="1"/>
</dbReference>
<dbReference type="EMBL" id="FNBE01000004">
    <property type="protein sequence ID" value="SDF32331.1"/>
    <property type="molecule type" value="Genomic_DNA"/>
</dbReference>
<dbReference type="InterPro" id="IPR051313">
    <property type="entry name" value="Bact_iron-sidero_bind"/>
</dbReference>
<proteinExistence type="inferred from homology"/>
<dbReference type="CDD" id="cd01146">
    <property type="entry name" value="FhuD"/>
    <property type="match status" value="1"/>
</dbReference>